<keyword evidence="3" id="KW-1185">Reference proteome</keyword>
<evidence type="ECO:0000256" key="1">
    <source>
        <dbReference type="SAM" id="MobiDB-lite"/>
    </source>
</evidence>
<dbReference type="AlphaFoldDB" id="A0A4Z2E895"/>
<dbReference type="Proteomes" id="UP000314294">
    <property type="component" value="Unassembled WGS sequence"/>
</dbReference>
<protein>
    <submittedName>
        <fullName evidence="2">Uncharacterized protein</fullName>
    </submittedName>
</protein>
<evidence type="ECO:0000313" key="2">
    <source>
        <dbReference type="EMBL" id="TNN25028.1"/>
    </source>
</evidence>
<name>A0A4Z2E895_9TELE</name>
<evidence type="ECO:0000313" key="3">
    <source>
        <dbReference type="Proteomes" id="UP000314294"/>
    </source>
</evidence>
<organism evidence="2 3">
    <name type="scientific">Liparis tanakae</name>
    <name type="common">Tanaka's snailfish</name>
    <dbReference type="NCBI Taxonomy" id="230148"/>
    <lineage>
        <taxon>Eukaryota</taxon>
        <taxon>Metazoa</taxon>
        <taxon>Chordata</taxon>
        <taxon>Craniata</taxon>
        <taxon>Vertebrata</taxon>
        <taxon>Euteleostomi</taxon>
        <taxon>Actinopterygii</taxon>
        <taxon>Neopterygii</taxon>
        <taxon>Teleostei</taxon>
        <taxon>Neoteleostei</taxon>
        <taxon>Acanthomorphata</taxon>
        <taxon>Eupercaria</taxon>
        <taxon>Perciformes</taxon>
        <taxon>Cottioidei</taxon>
        <taxon>Cottales</taxon>
        <taxon>Liparidae</taxon>
        <taxon>Liparis</taxon>
    </lineage>
</organism>
<feature type="region of interest" description="Disordered" evidence="1">
    <location>
        <begin position="17"/>
        <end position="47"/>
    </location>
</feature>
<reference evidence="2 3" key="1">
    <citation type="submission" date="2019-03" db="EMBL/GenBank/DDBJ databases">
        <title>First draft genome of Liparis tanakae, snailfish: a comprehensive survey of snailfish specific genes.</title>
        <authorList>
            <person name="Kim W."/>
            <person name="Song I."/>
            <person name="Jeong J.-H."/>
            <person name="Kim D."/>
            <person name="Kim S."/>
            <person name="Ryu S."/>
            <person name="Song J.Y."/>
            <person name="Lee S.K."/>
        </authorList>
    </citation>
    <scope>NUCLEOTIDE SEQUENCE [LARGE SCALE GENOMIC DNA]</scope>
    <source>
        <tissue evidence="2">Muscle</tissue>
    </source>
</reference>
<sequence length="47" mass="5379">MTQEWLFMAAPLLRAAQPETDGGRNSDLYSENAKTTKQQQQRELVII</sequence>
<comment type="caution">
    <text evidence="2">The sequence shown here is derived from an EMBL/GenBank/DDBJ whole genome shotgun (WGS) entry which is preliminary data.</text>
</comment>
<feature type="compositionally biased region" description="Polar residues" evidence="1">
    <location>
        <begin position="27"/>
        <end position="47"/>
    </location>
</feature>
<proteinExistence type="predicted"/>
<gene>
    <name evidence="2" type="ORF">EYF80_064845</name>
</gene>
<dbReference type="EMBL" id="SRLO01013652">
    <property type="protein sequence ID" value="TNN25028.1"/>
    <property type="molecule type" value="Genomic_DNA"/>
</dbReference>
<accession>A0A4Z2E895</accession>